<reference evidence="2 3" key="1">
    <citation type="submission" date="2024-01" db="EMBL/GenBank/DDBJ databases">
        <title>Genome assemblies of Stephania.</title>
        <authorList>
            <person name="Yang L."/>
        </authorList>
    </citation>
    <scope>NUCLEOTIDE SEQUENCE [LARGE SCALE GENOMIC DNA]</scope>
    <source>
        <strain evidence="2">JXDWG</strain>
        <tissue evidence="2">Leaf</tissue>
    </source>
</reference>
<sequence length="67" mass="7435">MDGQPSDTTQLEVEDTSDSTRPTLTLESLAQTMDDRFTLLIDMMRAREARETTSAPTIVMVAPMTIT</sequence>
<evidence type="ECO:0000256" key="1">
    <source>
        <dbReference type="SAM" id="MobiDB-lite"/>
    </source>
</evidence>
<evidence type="ECO:0000313" key="2">
    <source>
        <dbReference type="EMBL" id="KAK9104309.1"/>
    </source>
</evidence>
<protein>
    <submittedName>
        <fullName evidence="2">Uncharacterized protein</fullName>
    </submittedName>
</protein>
<dbReference type="Proteomes" id="UP001419268">
    <property type="component" value="Unassembled WGS sequence"/>
</dbReference>
<evidence type="ECO:0000313" key="3">
    <source>
        <dbReference type="Proteomes" id="UP001419268"/>
    </source>
</evidence>
<dbReference type="EMBL" id="JBBNAG010000009">
    <property type="protein sequence ID" value="KAK9104309.1"/>
    <property type="molecule type" value="Genomic_DNA"/>
</dbReference>
<feature type="region of interest" description="Disordered" evidence="1">
    <location>
        <begin position="1"/>
        <end position="25"/>
    </location>
</feature>
<accession>A0AAP0I1N1</accession>
<organism evidence="2 3">
    <name type="scientific">Stephania cephalantha</name>
    <dbReference type="NCBI Taxonomy" id="152367"/>
    <lineage>
        <taxon>Eukaryota</taxon>
        <taxon>Viridiplantae</taxon>
        <taxon>Streptophyta</taxon>
        <taxon>Embryophyta</taxon>
        <taxon>Tracheophyta</taxon>
        <taxon>Spermatophyta</taxon>
        <taxon>Magnoliopsida</taxon>
        <taxon>Ranunculales</taxon>
        <taxon>Menispermaceae</taxon>
        <taxon>Menispermoideae</taxon>
        <taxon>Cissampelideae</taxon>
        <taxon>Stephania</taxon>
    </lineage>
</organism>
<comment type="caution">
    <text evidence="2">The sequence shown here is derived from an EMBL/GenBank/DDBJ whole genome shotgun (WGS) entry which is preliminary data.</text>
</comment>
<feature type="compositionally biased region" description="Polar residues" evidence="1">
    <location>
        <begin position="1"/>
        <end position="11"/>
    </location>
</feature>
<gene>
    <name evidence="2" type="ORF">Scep_021153</name>
</gene>
<proteinExistence type="predicted"/>
<dbReference type="AlphaFoldDB" id="A0AAP0I1N1"/>
<keyword evidence="3" id="KW-1185">Reference proteome</keyword>
<name>A0AAP0I1N1_9MAGN</name>